<evidence type="ECO:0000313" key="1">
    <source>
        <dbReference type="EMBL" id="QJA65721.1"/>
    </source>
</evidence>
<accession>A0A6M3J9J3</accession>
<dbReference type="Pfam" id="PF16460">
    <property type="entry name" value="Phage_TTP_11"/>
    <property type="match status" value="1"/>
</dbReference>
<proteinExistence type="predicted"/>
<reference evidence="1" key="1">
    <citation type="submission" date="2020-03" db="EMBL/GenBank/DDBJ databases">
        <title>The deep terrestrial virosphere.</title>
        <authorList>
            <person name="Holmfeldt K."/>
            <person name="Nilsson E."/>
            <person name="Simone D."/>
            <person name="Lopez-Fernandez M."/>
            <person name="Wu X."/>
            <person name="de Brujin I."/>
            <person name="Lundin D."/>
            <person name="Andersson A."/>
            <person name="Bertilsson S."/>
            <person name="Dopson M."/>
        </authorList>
    </citation>
    <scope>NUCLEOTIDE SEQUENCE</scope>
    <source>
        <strain evidence="2">MM415A00465</strain>
        <strain evidence="1">MM415B00381</strain>
    </source>
</reference>
<organism evidence="1">
    <name type="scientific">viral metagenome</name>
    <dbReference type="NCBI Taxonomy" id="1070528"/>
    <lineage>
        <taxon>unclassified sequences</taxon>
        <taxon>metagenomes</taxon>
        <taxon>organismal metagenomes</taxon>
    </lineage>
</organism>
<dbReference type="AlphaFoldDB" id="A0A6M3J9J3"/>
<dbReference type="EMBL" id="MT142475">
    <property type="protein sequence ID" value="QJA81954.1"/>
    <property type="molecule type" value="Genomic_DNA"/>
</dbReference>
<dbReference type="Gene3D" id="4.10.410.40">
    <property type="match status" value="1"/>
</dbReference>
<evidence type="ECO:0000313" key="2">
    <source>
        <dbReference type="EMBL" id="QJA81954.1"/>
    </source>
</evidence>
<dbReference type="InterPro" id="IPR032495">
    <property type="entry name" value="Phage_TTP_11"/>
</dbReference>
<protein>
    <submittedName>
        <fullName evidence="1">Putative tail tube protein</fullName>
    </submittedName>
</protein>
<gene>
    <name evidence="2" type="ORF">MM415A00465_0012</name>
    <name evidence="1" type="ORF">MM415B00381_0034</name>
</gene>
<sequence length="228" mass="23709">MALESQGVVIRRISTVAGTTGTVASTNTLGIVGRELRWSNVAADFGAAGFTTGMRLIITGATNSNTGIYTVMTAAATVLTLYDVVTAQAEGHSLAVSGHRYDPIGGIRGFQGPSGQAGVIDVTTLNSTAKEKLIGLRDEGSLTLDAFLDPQTATAQQIALIADRAGRTLRTFDIKFSDITPIVTTSQPTGVNFDAYVSNFAVTGAVDQAVTVSIGLEITSALKWIPKV</sequence>
<name>A0A6M3J9J3_9ZZZZ</name>
<dbReference type="EMBL" id="MT141543">
    <property type="protein sequence ID" value="QJA65721.1"/>
    <property type="molecule type" value="Genomic_DNA"/>
</dbReference>